<keyword evidence="2 4" id="KW-0812">Transmembrane</keyword>
<name>A0A7W3FNT6_9GAMM</name>
<dbReference type="InterPro" id="IPR008756">
    <property type="entry name" value="Peptidase_M56"/>
</dbReference>
<evidence type="ECO:0000313" key="5">
    <source>
        <dbReference type="Proteomes" id="UP000547058"/>
    </source>
</evidence>
<dbReference type="InterPro" id="IPR052173">
    <property type="entry name" value="Beta-lactam_resp_regulator"/>
</dbReference>
<dbReference type="PANTHER" id="PTHR34978:SF3">
    <property type="entry name" value="SLR0241 PROTEIN"/>
    <property type="match status" value="1"/>
</dbReference>
<keyword evidence="2" id="KW-0472">Membrane</keyword>
<organism evidence="4 5">
    <name type="scientific">Stenotrophomonas tumulicola</name>
    <dbReference type="NCBI Taxonomy" id="1685415"/>
    <lineage>
        <taxon>Bacteria</taxon>
        <taxon>Pseudomonadati</taxon>
        <taxon>Pseudomonadota</taxon>
        <taxon>Gammaproteobacteria</taxon>
        <taxon>Lysobacterales</taxon>
        <taxon>Lysobacteraceae</taxon>
        <taxon>Stenotrophomonas</taxon>
    </lineage>
</organism>
<feature type="transmembrane region" description="Helical" evidence="2">
    <location>
        <begin position="12"/>
        <end position="30"/>
    </location>
</feature>
<evidence type="ECO:0000256" key="1">
    <source>
        <dbReference type="SAM" id="MobiDB-lite"/>
    </source>
</evidence>
<evidence type="ECO:0000256" key="2">
    <source>
        <dbReference type="SAM" id="Phobius"/>
    </source>
</evidence>
<dbReference type="Proteomes" id="UP000547058">
    <property type="component" value="Unassembled WGS sequence"/>
</dbReference>
<evidence type="ECO:0000259" key="3">
    <source>
        <dbReference type="Pfam" id="PF05569"/>
    </source>
</evidence>
<feature type="domain" description="Peptidase M56" evidence="3">
    <location>
        <begin position="12"/>
        <end position="304"/>
    </location>
</feature>
<proteinExistence type="predicted"/>
<protein>
    <submittedName>
        <fullName evidence="4">Transmembrane BlaR protein</fullName>
    </submittedName>
</protein>
<feature type="region of interest" description="Disordered" evidence="1">
    <location>
        <begin position="361"/>
        <end position="400"/>
    </location>
</feature>
<dbReference type="CDD" id="cd07341">
    <property type="entry name" value="M56_BlaR1_MecR1_like"/>
    <property type="match status" value="1"/>
</dbReference>
<dbReference type="Pfam" id="PF05569">
    <property type="entry name" value="Peptidase_M56"/>
    <property type="match status" value="1"/>
</dbReference>
<gene>
    <name evidence="4" type="ORF">H4O11_14495</name>
</gene>
<sequence>MDIIMLLERLGWTSLQTVLLVALVWAVCRVVPSLGAAARCRLWWLVSLQAVMGLFWAQPLQLAVLPAPAAVSDPFAAGMAEAAYVHAPGLSAQWLASGLDRASADGLAMATPWWAMLLAVLWLAGVLLMAWRTAGEWRRSRALLAAAVPCDDQALVRALQLAAEAHGLRRAPRLWMSAQVDAPQVVGPLRPVLLLPAGENALQGDALDMALTHELQHLARCDLQWGLLPALAQHLFFFHPLLRLAVSEYAQAREEAVDAAVVGGRGERRQDYGRLLLRLGVMPRPHLGVASAAPSKGSLKRRLLSLQQRQACPKMVATALTLAVLAVGVLPLRLVAAPPPPPVPPSPPVAPAAPRPLAAPAALAAPRPPAAPDAPPAPPVPALPAVPAAPPPPVASSTGVTSMVTHGRLDLGQRPYSAHVLIDDDESHADGAVDDVQQARRDLGDRSTGFWFRQGDQRYVVRDRMLVQQMQAAYADAARIGHEQAELGRRQGELGARTGEQARQLALKAADEAMAAIGMADINREAAAEAARASRAAVRGARAAGHGAALADLASRQAALGVEQAALGRRQAEIHARAAREARKVIAQALADGRAEKR</sequence>
<dbReference type="PANTHER" id="PTHR34978">
    <property type="entry name" value="POSSIBLE SENSOR-TRANSDUCER PROTEIN BLAR"/>
    <property type="match status" value="1"/>
</dbReference>
<feature type="transmembrane region" description="Helical" evidence="2">
    <location>
        <begin position="42"/>
        <end position="58"/>
    </location>
</feature>
<comment type="caution">
    <text evidence="4">The sequence shown here is derived from an EMBL/GenBank/DDBJ whole genome shotgun (WGS) entry which is preliminary data.</text>
</comment>
<accession>A0A7W3FNT6</accession>
<feature type="transmembrane region" description="Helical" evidence="2">
    <location>
        <begin position="113"/>
        <end position="131"/>
    </location>
</feature>
<dbReference type="RefSeq" id="WP_182340140.1">
    <property type="nucleotide sequence ID" value="NZ_JACGXS010000008.1"/>
</dbReference>
<dbReference type="AlphaFoldDB" id="A0A7W3FNT6"/>
<feature type="transmembrane region" description="Helical" evidence="2">
    <location>
        <begin position="315"/>
        <end position="336"/>
    </location>
</feature>
<reference evidence="4 5" key="1">
    <citation type="submission" date="2020-08" db="EMBL/GenBank/DDBJ databases">
        <title>Stenotrophomonas tumulicola JCM 30961.</title>
        <authorList>
            <person name="Deng Y."/>
        </authorList>
    </citation>
    <scope>NUCLEOTIDE SEQUENCE [LARGE SCALE GENOMIC DNA]</scope>
    <source>
        <strain evidence="4 5">JCM 30961</strain>
    </source>
</reference>
<evidence type="ECO:0000313" key="4">
    <source>
        <dbReference type="EMBL" id="MBA8683006.1"/>
    </source>
</evidence>
<keyword evidence="2" id="KW-1133">Transmembrane helix</keyword>
<dbReference type="EMBL" id="JACGXS010000008">
    <property type="protein sequence ID" value="MBA8683006.1"/>
    <property type="molecule type" value="Genomic_DNA"/>
</dbReference>
<keyword evidence="5" id="KW-1185">Reference proteome</keyword>
<feature type="compositionally biased region" description="Pro residues" evidence="1">
    <location>
        <begin position="366"/>
        <end position="394"/>
    </location>
</feature>